<reference evidence="4 5" key="1">
    <citation type="submission" date="2017-01" db="EMBL/GenBank/DDBJ databases">
        <title>Reassembled and rearranged: the organization and evolution of antigen-encoding plasmids in two relapsing fever Borrelia species.</title>
        <authorList>
            <person name="Barbour A.G."/>
            <person name="Dai Q."/>
            <person name="Miller S.C."/>
            <person name="Porcella S.F."/>
            <person name="Schwan T.G."/>
            <person name="Lopez J.E."/>
        </authorList>
    </citation>
    <scope>NUCLEOTIDE SEQUENCE [LARGE SCALE GENOMIC DNA]</scope>
    <source>
        <strain evidence="4 5">91E135</strain>
        <plasmid evidence="4 5">cp31</plasmid>
    </source>
</reference>
<dbReference type="CDD" id="cd04496">
    <property type="entry name" value="SSB_OBF"/>
    <property type="match status" value="1"/>
</dbReference>
<dbReference type="KEGG" id="btu:BT0_P29"/>
<dbReference type="EMBL" id="CP019362">
    <property type="protein sequence ID" value="ASJ27622.1"/>
    <property type="molecule type" value="Genomic_DNA"/>
</dbReference>
<dbReference type="NCBIfam" id="TIGR00621">
    <property type="entry name" value="ssb"/>
    <property type="match status" value="1"/>
</dbReference>
<geneLocation type="plasmid" evidence="4 5">
    <name>cp31</name>
</geneLocation>
<keyword evidence="4" id="KW-0614">Plasmid</keyword>
<dbReference type="PROSITE" id="PS50935">
    <property type="entry name" value="SSB"/>
    <property type="match status" value="1"/>
</dbReference>
<dbReference type="Pfam" id="PF00436">
    <property type="entry name" value="SSB"/>
    <property type="match status" value="1"/>
</dbReference>
<dbReference type="GO" id="GO:0003677">
    <property type="term" value="F:DNA binding"/>
    <property type="evidence" value="ECO:0007669"/>
    <property type="project" value="UniProtKB-UniRule"/>
</dbReference>
<gene>
    <name evidence="4" type="ORF">BT0_P29</name>
</gene>
<dbReference type="InterPro" id="IPR012340">
    <property type="entry name" value="NA-bd_OB-fold"/>
</dbReference>
<evidence type="ECO:0000313" key="5">
    <source>
        <dbReference type="Proteomes" id="UP000001205"/>
    </source>
</evidence>
<organism evidence="4 5">
    <name type="scientific">Borrelia turicatae (strain 91E135)</name>
    <dbReference type="NCBI Taxonomy" id="314724"/>
    <lineage>
        <taxon>Bacteria</taxon>
        <taxon>Pseudomonadati</taxon>
        <taxon>Spirochaetota</taxon>
        <taxon>Spirochaetia</taxon>
        <taxon>Spirochaetales</taxon>
        <taxon>Borreliaceae</taxon>
        <taxon>Borrelia</taxon>
    </lineage>
</organism>
<evidence type="ECO:0000256" key="2">
    <source>
        <dbReference type="PIRNR" id="PIRNR002070"/>
    </source>
</evidence>
<evidence type="ECO:0000313" key="4">
    <source>
        <dbReference type="EMBL" id="ASJ27622.1"/>
    </source>
</evidence>
<dbReference type="SUPFAM" id="SSF50249">
    <property type="entry name" value="Nucleic acid-binding proteins"/>
    <property type="match status" value="1"/>
</dbReference>
<dbReference type="InterPro" id="IPR000424">
    <property type="entry name" value="Primosome_PriB/ssb"/>
</dbReference>
<dbReference type="Gene3D" id="2.40.50.140">
    <property type="entry name" value="Nucleic acid-binding proteins"/>
    <property type="match status" value="1"/>
</dbReference>
<evidence type="ECO:0000256" key="1">
    <source>
        <dbReference type="ARBA" id="ARBA00023125"/>
    </source>
</evidence>
<name>A0ABF7QZW4_BORT9</name>
<protein>
    <recommendedName>
        <fullName evidence="2 3">Single-stranded DNA-binding protein</fullName>
    </recommendedName>
</protein>
<dbReference type="PIRSF" id="PIRSF002070">
    <property type="entry name" value="SSB"/>
    <property type="match status" value="1"/>
</dbReference>
<sequence>MMRRVLVFDINSLSMSGRLTRDCEITYSSNSLPILKFTLANNRGVRRSNSWERQSQFFDCVLFGSRASSLTALLKRGVQVVLNGSLAYETWTCKRTGEGKSKYSILVNDICVLNPSIKTQETNESKSQDEFYEDIPF</sequence>
<proteinExistence type="predicted"/>
<dbReference type="Proteomes" id="UP000001205">
    <property type="component" value="Plasmid cp31"/>
</dbReference>
<accession>A0ABF7QZW4</accession>
<keyword evidence="1 2" id="KW-0238">DNA-binding</keyword>
<dbReference type="RefSeq" id="WP_088895084.1">
    <property type="nucleotide sequence ID" value="NZ_CP073177.1"/>
</dbReference>
<dbReference type="InterPro" id="IPR011344">
    <property type="entry name" value="ssDNA-bd"/>
</dbReference>
<dbReference type="AlphaFoldDB" id="A0ABF7QZW4"/>
<keyword evidence="5" id="KW-1185">Reference proteome</keyword>
<evidence type="ECO:0000256" key="3">
    <source>
        <dbReference type="RuleBase" id="RU000524"/>
    </source>
</evidence>